<evidence type="ECO:0000313" key="3">
    <source>
        <dbReference type="Proteomes" id="UP000001610"/>
    </source>
</evidence>
<dbReference type="SUPFAM" id="SSF52047">
    <property type="entry name" value="RNI-like"/>
    <property type="match status" value="1"/>
</dbReference>
<evidence type="ECO:0000313" key="2">
    <source>
        <dbReference type="EMBL" id="EGX93408.1"/>
    </source>
</evidence>
<gene>
    <name evidence="2" type="ORF">CCM_04782</name>
</gene>
<dbReference type="EMBL" id="JH126401">
    <property type="protein sequence ID" value="EGX93408.1"/>
    <property type="molecule type" value="Genomic_DNA"/>
</dbReference>
<reference evidence="2 3" key="1">
    <citation type="journal article" date="2011" name="Genome Biol.">
        <title>Genome sequence of the insect pathogenic fungus Cordyceps militaris, a valued traditional Chinese medicine.</title>
        <authorList>
            <person name="Zheng P."/>
            <person name="Xia Y."/>
            <person name="Xiao G."/>
            <person name="Xiong C."/>
            <person name="Hu X."/>
            <person name="Zhang S."/>
            <person name="Zheng H."/>
            <person name="Huang Y."/>
            <person name="Zhou Y."/>
            <person name="Wang S."/>
            <person name="Zhao G.P."/>
            <person name="Liu X."/>
            <person name="St Leger R.J."/>
            <person name="Wang C."/>
        </authorList>
    </citation>
    <scope>NUCLEOTIDE SEQUENCE [LARGE SCALE GENOMIC DNA]</scope>
    <source>
        <strain evidence="2 3">CM01</strain>
    </source>
</reference>
<dbReference type="Proteomes" id="UP000001610">
    <property type="component" value="Unassembled WGS sequence"/>
</dbReference>
<dbReference type="OMA" id="TKQMNAE"/>
<organism evidence="2 3">
    <name type="scientific">Cordyceps militaris (strain CM01)</name>
    <name type="common">Caterpillar fungus</name>
    <dbReference type="NCBI Taxonomy" id="983644"/>
    <lineage>
        <taxon>Eukaryota</taxon>
        <taxon>Fungi</taxon>
        <taxon>Dikarya</taxon>
        <taxon>Ascomycota</taxon>
        <taxon>Pezizomycotina</taxon>
        <taxon>Sordariomycetes</taxon>
        <taxon>Hypocreomycetidae</taxon>
        <taxon>Hypocreales</taxon>
        <taxon>Cordycipitaceae</taxon>
        <taxon>Cordyceps</taxon>
    </lineage>
</organism>
<keyword evidence="3" id="KW-1185">Reference proteome</keyword>
<dbReference type="AlphaFoldDB" id="G3JEL1"/>
<evidence type="ECO:0000256" key="1">
    <source>
        <dbReference type="SAM" id="MobiDB-lite"/>
    </source>
</evidence>
<dbReference type="RefSeq" id="XP_006669991.1">
    <property type="nucleotide sequence ID" value="XM_006669928.1"/>
</dbReference>
<dbReference type="Gene3D" id="3.80.10.10">
    <property type="entry name" value="Ribonuclease Inhibitor"/>
    <property type="match status" value="1"/>
</dbReference>
<feature type="region of interest" description="Disordered" evidence="1">
    <location>
        <begin position="58"/>
        <end position="107"/>
    </location>
</feature>
<dbReference type="eggNOG" id="ENOG502R9EV">
    <property type="taxonomic scope" value="Eukaryota"/>
</dbReference>
<proteinExistence type="predicted"/>
<dbReference type="InterPro" id="IPR032675">
    <property type="entry name" value="LRR_dom_sf"/>
</dbReference>
<protein>
    <submittedName>
        <fullName evidence="2">Leucine Rich Repeat domain protein</fullName>
    </submittedName>
</protein>
<dbReference type="InParanoid" id="G3JEL1"/>
<sequence length="706" mass="78583">MNSFHPITDHIFRPASMPCKHKEATTPERPLNPATGSIFSTFNNTRPTSTALVDTLTHTHRQQRLASSPPTPPSHAAEDQHTHLEPITNKPSPTRYMAGPPGAGRRKALDFDDVAMFVKGTSMARAMSPSVSEATSRSSFSSVRENDDGFAQTFTRSKISSYTETPEDVFDESPIAEAPQAVFRPALTNPGSKLHGFWFPAEGFKGWREIPIKGRIASRSSDDLRKLHMTWDNPAPKITETPVGVYPPSAAPLESLPSEILSSIIDLLVVEIPPNGLTTRNTDLMSLLRTSRSIHAATLTTLYRHITIPHSRIFRKFLTTITEYPVLATIVRRLDFSHFNPSIMFSTAAQRLQAQNLTSETLFHCLALTPYLKEFLAQDYIDDDLGPDVLRKLLFDMPSLTSIDFCGCSSLAFKRSFTTLLDDVWPETLTITKLSFHKSLSLPSALFETILPRLPNVTHLDLAETRVTDKALLSIPESAALTHLNLARCKELSADVVIKFVTSHPATKNLVFLSLGTDPSTHLLLGKSDLDALLPNLPASLKSLSLRGSRMDSSHIEQLTRLSQTLEELAVGRGLAMADIHRLFFRDQQWQTHNLKYIDICDVETIIGSASTLLAPASAPLLVVELSERAYERAAKVKKNLQRVGWDAQEFGSRYWLTRTDTNEPNFDHGHRSWKMGAKSWGMRKIPTVISEVGGMYGSYMFGRRL</sequence>
<dbReference type="KEGG" id="cmt:CCM_04782"/>
<dbReference type="GeneID" id="18166803"/>
<dbReference type="STRING" id="983644.G3JEL1"/>
<name>G3JEL1_CORMM</name>
<dbReference type="OrthoDB" id="9994419at2759"/>
<dbReference type="VEuPathDB" id="FungiDB:CCM_04782"/>
<dbReference type="HOGENOM" id="CLU_025206_1_0_1"/>
<accession>G3JEL1</accession>